<reference evidence="8" key="1">
    <citation type="journal article" date="2019" name="Int. J. Syst. Evol. Microbiol.">
        <title>The Global Catalogue of Microorganisms (GCM) 10K type strain sequencing project: providing services to taxonomists for standard genome sequencing and annotation.</title>
        <authorList>
            <consortium name="The Broad Institute Genomics Platform"/>
            <consortium name="The Broad Institute Genome Sequencing Center for Infectious Disease"/>
            <person name="Wu L."/>
            <person name="Ma J."/>
        </authorList>
    </citation>
    <scope>NUCLEOTIDE SEQUENCE [LARGE SCALE GENOMIC DNA]</scope>
    <source>
        <strain evidence="8">JCM 17459</strain>
    </source>
</reference>
<dbReference type="InterPro" id="IPR051601">
    <property type="entry name" value="Serine_prot/Carboxylest_S33"/>
</dbReference>
<evidence type="ECO:0000256" key="1">
    <source>
        <dbReference type="ARBA" id="ARBA00010088"/>
    </source>
</evidence>
<organism evidence="7 8">
    <name type="scientific">Georgenia daeguensis</name>
    <dbReference type="NCBI Taxonomy" id="908355"/>
    <lineage>
        <taxon>Bacteria</taxon>
        <taxon>Bacillati</taxon>
        <taxon>Actinomycetota</taxon>
        <taxon>Actinomycetes</taxon>
        <taxon>Micrococcales</taxon>
        <taxon>Bogoriellaceae</taxon>
        <taxon>Georgenia</taxon>
    </lineage>
</organism>
<dbReference type="InterPro" id="IPR000073">
    <property type="entry name" value="AB_hydrolase_1"/>
</dbReference>
<feature type="domain" description="AB hydrolase-1" evidence="5">
    <location>
        <begin position="123"/>
        <end position="260"/>
    </location>
</feature>
<comment type="caution">
    <text evidence="7">The sequence shown here is derived from an EMBL/GenBank/DDBJ whole genome shotgun (WGS) entry which is preliminary data.</text>
</comment>
<feature type="signal peptide" evidence="4">
    <location>
        <begin position="1"/>
        <end position="30"/>
    </location>
</feature>
<dbReference type="Gene3D" id="3.40.50.1820">
    <property type="entry name" value="alpha/beta hydrolase"/>
    <property type="match status" value="1"/>
</dbReference>
<dbReference type="Proteomes" id="UP001499841">
    <property type="component" value="Unassembled WGS sequence"/>
</dbReference>
<keyword evidence="3 7" id="KW-0378">Hydrolase</keyword>
<dbReference type="PANTHER" id="PTHR43248:SF29">
    <property type="entry name" value="TRIPEPTIDYL AMINOPEPTIDASE"/>
    <property type="match status" value="1"/>
</dbReference>
<dbReference type="InterPro" id="IPR013595">
    <property type="entry name" value="Pept_S33_TAP-like_C"/>
</dbReference>
<keyword evidence="8" id="KW-1185">Reference proteome</keyword>
<evidence type="ECO:0000313" key="8">
    <source>
        <dbReference type="Proteomes" id="UP001499841"/>
    </source>
</evidence>
<dbReference type="Pfam" id="PF08386">
    <property type="entry name" value="Abhydrolase_4"/>
    <property type="match status" value="1"/>
</dbReference>
<dbReference type="SUPFAM" id="SSF53474">
    <property type="entry name" value="alpha/beta-Hydrolases"/>
    <property type="match status" value="1"/>
</dbReference>
<protein>
    <submittedName>
        <fullName evidence="7">Alpha/beta hydrolase</fullName>
    </submittedName>
</protein>
<dbReference type="PANTHER" id="PTHR43248">
    <property type="entry name" value="2-SUCCINYL-6-HYDROXY-2,4-CYCLOHEXADIENE-1-CARBOXYLATE SYNTHASE"/>
    <property type="match status" value="1"/>
</dbReference>
<dbReference type="EMBL" id="BAABBA010000001">
    <property type="protein sequence ID" value="GAA4285900.1"/>
    <property type="molecule type" value="Genomic_DNA"/>
</dbReference>
<feature type="chain" id="PRO_5045549363" evidence="4">
    <location>
        <begin position="31"/>
        <end position="548"/>
    </location>
</feature>
<evidence type="ECO:0000256" key="2">
    <source>
        <dbReference type="ARBA" id="ARBA00022729"/>
    </source>
</evidence>
<evidence type="ECO:0000259" key="5">
    <source>
        <dbReference type="Pfam" id="PF00561"/>
    </source>
</evidence>
<evidence type="ECO:0000259" key="6">
    <source>
        <dbReference type="Pfam" id="PF08386"/>
    </source>
</evidence>
<evidence type="ECO:0000256" key="4">
    <source>
        <dbReference type="SAM" id="SignalP"/>
    </source>
</evidence>
<feature type="domain" description="Peptidase S33 tripeptidyl aminopeptidase-like C-terminal" evidence="6">
    <location>
        <begin position="427"/>
        <end position="514"/>
    </location>
</feature>
<keyword evidence="2 4" id="KW-0732">Signal</keyword>
<dbReference type="InterPro" id="IPR029058">
    <property type="entry name" value="AB_hydrolase_fold"/>
</dbReference>
<dbReference type="GO" id="GO:0016787">
    <property type="term" value="F:hydrolase activity"/>
    <property type="evidence" value="ECO:0007669"/>
    <property type="project" value="UniProtKB-KW"/>
</dbReference>
<comment type="similarity">
    <text evidence="1">Belongs to the peptidase S33 family.</text>
</comment>
<accession>A0ABP8EPN7</accession>
<sequence length="548" mass="57909">MSSPRPRPSAPLLAALLGALLALLAPAAAARTVDPDADGVEVPELTWTSCGTTPAGTEAGVQCATAELPMDYDDPDGDQVRLAVARVPATDTANRIGSLFINLGGPSGTIVDVLQENGGTIWPTLNQRFDLVGFDPRGVGQSTPAIDCQVDPEELGNSSQPFPTPLDIDVDAFVAKHQAYVDACLANNGDILAHVSTANVARDMEVLRAAVGDEKLSYLGYSYGTFLGATFAALFPDGYRALVLDSPVDVQEYISDPLSNSAAQTAAFERALHRFFEACAADQVACSGFGGGQPSSAYDGLLARADATPIPAPRYTADPRPVDGDDIRVATTTLLYSKQFWGILAAALAQAAAGDASLLRLVTNLSYDRLEDGSYGPGSDQFFTIGAGERQWPRGVETYLDRGAESWSSFPHFWINTGYSEISYGLWPVHDEDTYEGPFAVEESSPTPLVIATTYDPATPYQGALRTVRALGNARLVTMHGDGHGAYPDGSACVRTAVDAYLVDLTLPAEGLVCQQEVPFAAPQPVPAEVPAVPEPLLDLEARLAGIR</sequence>
<gene>
    <name evidence="7" type="ORF">GCM10022262_02590</name>
</gene>
<evidence type="ECO:0000313" key="7">
    <source>
        <dbReference type="EMBL" id="GAA4285900.1"/>
    </source>
</evidence>
<name>A0ABP8EPN7_9MICO</name>
<evidence type="ECO:0000256" key="3">
    <source>
        <dbReference type="ARBA" id="ARBA00022801"/>
    </source>
</evidence>
<dbReference type="RefSeq" id="WP_345036743.1">
    <property type="nucleotide sequence ID" value="NZ_BAABBA010000001.1"/>
</dbReference>
<dbReference type="Pfam" id="PF00561">
    <property type="entry name" value="Abhydrolase_1"/>
    <property type="match status" value="1"/>
</dbReference>
<proteinExistence type="inferred from homology"/>